<dbReference type="SUPFAM" id="SSF81901">
    <property type="entry name" value="HCP-like"/>
    <property type="match status" value="1"/>
</dbReference>
<dbReference type="Gene3D" id="1.25.40.10">
    <property type="entry name" value="Tetratricopeptide repeat domain"/>
    <property type="match status" value="1"/>
</dbReference>
<gene>
    <name evidence="2" type="ORF">GCM10017567_75890</name>
</gene>
<dbReference type="Proteomes" id="UP000649955">
    <property type="component" value="Unassembled WGS sequence"/>
</dbReference>
<feature type="transmembrane region" description="Helical" evidence="1">
    <location>
        <begin position="59"/>
        <end position="82"/>
    </location>
</feature>
<evidence type="ECO:0000313" key="2">
    <source>
        <dbReference type="EMBL" id="GHG42783.1"/>
    </source>
</evidence>
<comment type="caution">
    <text evidence="2">The sequence shown here is derived from an EMBL/GenBank/DDBJ whole genome shotgun (WGS) entry which is preliminary data.</text>
</comment>
<dbReference type="InterPro" id="IPR011990">
    <property type="entry name" value="TPR-like_helical_dom_sf"/>
</dbReference>
<sequence>MTVRQGVVVRGRLESGRLWRRVVLFACLGVAGLTAPWWLPPLQKLVGEYLRLGWSDKDQRASVIGMVIGGLSLLWSIVLGVAQMRQASRLAGTTSDPLDPRQDAGRRLRAHLGPTQGLPRMRSVSPRQARVHAAIEAPPQPGGPVRRVLWAPWRTSEPALDPNLPLFIERDLWPDVLRWVRQARQEGGFLLLVGTSSVGKTRLLFEAARHELGDYRAVIPDLGDGGLVNALAADGPREPLIVWLDELQRFLPGPYFTTDQATGHTPLTATAVRHLLDGDTPVVVLGTLWPDYAYQLRATTTDPDTQTTRRRYPQAVDILDLVTRHLTVSSFSDTEREAAARLAARDPRLATAVAHRDYNVTETLAGVPAILRRYREALPEHQAVIHAAVDARRMGIQSVLTIDLLRAAARGYLTAVHTDDAWFGQALPALTRSDRRDDAATAPLVTVADHERRTVVGYTVADYLLQDLLRLRRSELLPEATWLALAHHVHDPDDLQRLISNATRRMQYALAIRIGRIHGDTGDRAAAMRLADLLVEQGKLDQAAALLSIRADNDIFAAMHLADLLVEQGKLDQAAALMSIRADNDMFAAMHLADLLVRQGKLDELRARADNGDTHAAARLTNLLAEQGKLDELRTRADNGDTHAAIQLAEVLSEQDKLDELRTRADNGDTHAAIQLAEVLSEQDKLDELRTRADNGDTHAAIQLAEVLSEQDKLDELRTRADNGDTHAAIRLARILSEQGELDQAEALLCVHADNGDRHAAIQLAIVLGERGKLDQAEKRLRLHTDNDLFAAMQLANLLAEQGKLGELRARADNGDARAAWRLAKILAEQGKLDQAEALLRVYADNHNDGFAAMQLAELLAEQDKLDELRARADNGDARAASRLARILARQGVVDKLWQEIHAGTASPEVLVAMLPDEDWGPDVDTQQLLRWGLNADGSIAQPW</sequence>
<dbReference type="InterPro" id="IPR027417">
    <property type="entry name" value="P-loop_NTPase"/>
</dbReference>
<keyword evidence="1" id="KW-0812">Transmembrane</keyword>
<keyword evidence="1" id="KW-0472">Membrane</keyword>
<evidence type="ECO:0000256" key="1">
    <source>
        <dbReference type="SAM" id="Phobius"/>
    </source>
</evidence>
<name>A0ABQ3KP84_9PSEU</name>
<dbReference type="SUPFAM" id="SSF52540">
    <property type="entry name" value="P-loop containing nucleoside triphosphate hydrolases"/>
    <property type="match status" value="1"/>
</dbReference>
<feature type="transmembrane region" description="Helical" evidence="1">
    <location>
        <begin position="21"/>
        <end position="39"/>
    </location>
</feature>
<keyword evidence="3" id="KW-1185">Reference proteome</keyword>
<organism evidence="2 3">
    <name type="scientific">Amycolatopsis bullii</name>
    <dbReference type="NCBI Taxonomy" id="941987"/>
    <lineage>
        <taxon>Bacteria</taxon>
        <taxon>Bacillati</taxon>
        <taxon>Actinomycetota</taxon>
        <taxon>Actinomycetes</taxon>
        <taxon>Pseudonocardiales</taxon>
        <taxon>Pseudonocardiaceae</taxon>
        <taxon>Amycolatopsis</taxon>
    </lineage>
</organism>
<protein>
    <submittedName>
        <fullName evidence="2">Uncharacterized protein</fullName>
    </submittedName>
</protein>
<keyword evidence="1" id="KW-1133">Transmembrane helix</keyword>
<proteinExistence type="predicted"/>
<evidence type="ECO:0000313" key="3">
    <source>
        <dbReference type="Proteomes" id="UP000649955"/>
    </source>
</evidence>
<reference evidence="3" key="1">
    <citation type="journal article" date="2019" name="Int. J. Syst. Evol. Microbiol.">
        <title>The Global Catalogue of Microorganisms (GCM) 10K type strain sequencing project: providing services to taxonomists for standard genome sequencing and annotation.</title>
        <authorList>
            <consortium name="The Broad Institute Genomics Platform"/>
            <consortium name="The Broad Institute Genome Sequencing Center for Infectious Disease"/>
            <person name="Wu L."/>
            <person name="Ma J."/>
        </authorList>
    </citation>
    <scope>NUCLEOTIDE SEQUENCE [LARGE SCALE GENOMIC DNA]</scope>
    <source>
        <strain evidence="3">CGMCC 4.7680</strain>
    </source>
</reference>
<accession>A0ABQ3KP84</accession>
<dbReference type="EMBL" id="BNAW01000054">
    <property type="protein sequence ID" value="GHG42783.1"/>
    <property type="molecule type" value="Genomic_DNA"/>
</dbReference>